<reference evidence="1 2" key="2">
    <citation type="submission" date="2008-11" db="EMBL/GenBank/DDBJ databases">
        <title>Draft genome sequence of Eubacterium biforme (DSM 3989).</title>
        <authorList>
            <person name="Sudarsanam P."/>
            <person name="Ley R."/>
            <person name="Guruge J."/>
            <person name="Turnbaugh P.J."/>
            <person name="Mahowald M."/>
            <person name="Liep D."/>
            <person name="Gordon J."/>
        </authorList>
    </citation>
    <scope>NUCLEOTIDE SEQUENCE [LARGE SCALE GENOMIC DNA]</scope>
    <source>
        <strain evidence="1 2">DSM 3989</strain>
    </source>
</reference>
<dbReference type="eggNOG" id="ENOG50343Q4">
    <property type="taxonomic scope" value="Bacteria"/>
</dbReference>
<gene>
    <name evidence="1" type="ORF">EUBIFOR_00704</name>
</gene>
<dbReference type="AlphaFoldDB" id="B7C947"/>
<name>B7C947_9FIRM</name>
<dbReference type="HOGENOM" id="CLU_2012113_0_0_9"/>
<evidence type="ECO:0000313" key="2">
    <source>
        <dbReference type="Proteomes" id="UP000004315"/>
    </source>
</evidence>
<dbReference type="EMBL" id="ABYT01000048">
    <property type="protein sequence ID" value="EEC90624.1"/>
    <property type="molecule type" value="Genomic_DNA"/>
</dbReference>
<protein>
    <submittedName>
        <fullName evidence="1">Uncharacterized protein</fullName>
    </submittedName>
</protein>
<organism evidence="1 2">
    <name type="scientific">Holdemanella biformis DSM 3989</name>
    <dbReference type="NCBI Taxonomy" id="518637"/>
    <lineage>
        <taxon>Bacteria</taxon>
        <taxon>Bacillati</taxon>
        <taxon>Bacillota</taxon>
        <taxon>Erysipelotrichia</taxon>
        <taxon>Erysipelotrichales</taxon>
        <taxon>Erysipelotrichaceae</taxon>
        <taxon>Holdemanella</taxon>
    </lineage>
</organism>
<reference evidence="1 2" key="1">
    <citation type="submission" date="2008-10" db="EMBL/GenBank/DDBJ databases">
        <authorList>
            <person name="Fulton L."/>
            <person name="Clifton S."/>
            <person name="Fulton B."/>
            <person name="Xu J."/>
            <person name="Minx P."/>
            <person name="Pepin K.H."/>
            <person name="Johnson M."/>
            <person name="Bhonagiri V."/>
            <person name="Nash W.E."/>
            <person name="Mardis E.R."/>
            <person name="Wilson R.K."/>
        </authorList>
    </citation>
    <scope>NUCLEOTIDE SEQUENCE [LARGE SCALE GENOMIC DNA]</scope>
    <source>
        <strain evidence="1 2">DSM 3989</strain>
    </source>
</reference>
<sequence length="123" mass="14724">MNINLAPEKGIMYALYIDRMVFQEYTKDQLTKDAYLEDKLLEMHLFDENKEYRYIKSRLKEIECVIDDSIEHEDVYVESTYVQSNLDEEVTSSSNRVNVVNYIQYNDEDLLTITNYRLQEVKS</sequence>
<accession>B7C947</accession>
<dbReference type="Proteomes" id="UP000004315">
    <property type="component" value="Unassembled WGS sequence"/>
</dbReference>
<keyword evidence="2" id="KW-1185">Reference proteome</keyword>
<comment type="caution">
    <text evidence="1">The sequence shown here is derived from an EMBL/GenBank/DDBJ whole genome shotgun (WGS) entry which is preliminary data.</text>
</comment>
<dbReference type="OrthoDB" id="2087475at2"/>
<dbReference type="STRING" id="518637.EUBIFOR_00704"/>
<evidence type="ECO:0000313" key="1">
    <source>
        <dbReference type="EMBL" id="EEC90624.1"/>
    </source>
</evidence>
<dbReference type="RefSeq" id="WP_003864511.1">
    <property type="nucleotide sequence ID" value="NZ_DS996841.1"/>
</dbReference>
<proteinExistence type="predicted"/>